<sequence length="273" mass="29863">MAEIQTSNFSLIVSLILVIVILGFFVCYFARPRNAPVTPSEIQDNQTIEISPPEDNTRSLISLVASSSVMMFSVPIAFLRNFEVGDLSIRFLSPGNLKTNIPIKSTQDRLYFEILLLDLPLDCCFFVGLTPAASNGSQETLNCTVSIEVPSGKVRILGIPVECLSEARFTSGDVIGCLVTTTPTCEINFSKNGVMGQPIPFSVYGTLLHPTIYSTGPCHIQYNFGQSEYLYNPFSRRSFYFDPPTVACALGEPPVYAKDSVANPNTSSSQNNN</sequence>
<protein>
    <submittedName>
        <fullName evidence="1">Protein ssh4</fullName>
    </submittedName>
</protein>
<dbReference type="Proteomes" id="UP001165960">
    <property type="component" value="Unassembled WGS sequence"/>
</dbReference>
<accession>A0ACC2T9Q9</accession>
<comment type="caution">
    <text evidence="1">The sequence shown here is derived from an EMBL/GenBank/DDBJ whole genome shotgun (WGS) entry which is preliminary data.</text>
</comment>
<keyword evidence="2" id="KW-1185">Reference proteome</keyword>
<name>A0ACC2T9Q9_9FUNG</name>
<evidence type="ECO:0000313" key="1">
    <source>
        <dbReference type="EMBL" id="KAJ9071298.1"/>
    </source>
</evidence>
<gene>
    <name evidence="1" type="primary">ssh4_14</name>
    <name evidence="1" type="ORF">DSO57_1038281</name>
</gene>
<reference evidence="1" key="1">
    <citation type="submission" date="2022-04" db="EMBL/GenBank/DDBJ databases">
        <title>Genome of the entomopathogenic fungus Entomophthora muscae.</title>
        <authorList>
            <person name="Elya C."/>
            <person name="Lovett B.R."/>
            <person name="Lee E."/>
            <person name="Macias A.M."/>
            <person name="Hajek A.E."/>
            <person name="De Bivort B.L."/>
            <person name="Kasson M.T."/>
            <person name="De Fine Licht H.H."/>
            <person name="Stajich J.E."/>
        </authorList>
    </citation>
    <scope>NUCLEOTIDE SEQUENCE</scope>
    <source>
        <strain evidence="1">Berkeley</strain>
    </source>
</reference>
<dbReference type="EMBL" id="QTSX02003310">
    <property type="protein sequence ID" value="KAJ9071298.1"/>
    <property type="molecule type" value="Genomic_DNA"/>
</dbReference>
<proteinExistence type="predicted"/>
<evidence type="ECO:0000313" key="2">
    <source>
        <dbReference type="Proteomes" id="UP001165960"/>
    </source>
</evidence>
<organism evidence="1 2">
    <name type="scientific">Entomophthora muscae</name>
    <dbReference type="NCBI Taxonomy" id="34485"/>
    <lineage>
        <taxon>Eukaryota</taxon>
        <taxon>Fungi</taxon>
        <taxon>Fungi incertae sedis</taxon>
        <taxon>Zoopagomycota</taxon>
        <taxon>Entomophthoromycotina</taxon>
        <taxon>Entomophthoromycetes</taxon>
        <taxon>Entomophthorales</taxon>
        <taxon>Entomophthoraceae</taxon>
        <taxon>Entomophthora</taxon>
    </lineage>
</organism>